<keyword evidence="3" id="KW-0720">Serine protease</keyword>
<dbReference type="GO" id="GO:0006515">
    <property type="term" value="P:protein quality control for misfolded or incompletely synthesized proteins"/>
    <property type="evidence" value="ECO:0007669"/>
    <property type="project" value="TreeGrafter"/>
</dbReference>
<dbReference type="GO" id="GO:0009368">
    <property type="term" value="C:endopeptidase Clp complex"/>
    <property type="evidence" value="ECO:0007669"/>
    <property type="project" value="TreeGrafter"/>
</dbReference>
<dbReference type="GO" id="GO:0004252">
    <property type="term" value="F:serine-type endopeptidase activity"/>
    <property type="evidence" value="ECO:0007669"/>
    <property type="project" value="TreeGrafter"/>
</dbReference>
<dbReference type="Proteomes" id="UP000199125">
    <property type="component" value="Unassembled WGS sequence"/>
</dbReference>
<dbReference type="Gene3D" id="3.90.226.10">
    <property type="entry name" value="2-enoyl-CoA Hydratase, Chain A, domain 1"/>
    <property type="match status" value="1"/>
</dbReference>
<dbReference type="GO" id="GO:0004176">
    <property type="term" value="F:ATP-dependent peptidase activity"/>
    <property type="evidence" value="ECO:0007669"/>
    <property type="project" value="TreeGrafter"/>
</dbReference>
<keyword evidence="2" id="KW-0378">Hydrolase</keyword>
<dbReference type="PANTHER" id="PTHR10381">
    <property type="entry name" value="ATP-DEPENDENT CLP PROTEASE PROTEOLYTIC SUBUNIT"/>
    <property type="match status" value="1"/>
</dbReference>
<dbReference type="OrthoDB" id="9806592at2"/>
<feature type="compositionally biased region" description="Basic and acidic residues" evidence="4">
    <location>
        <begin position="249"/>
        <end position="264"/>
    </location>
</feature>
<dbReference type="RefSeq" id="WP_090848776.1">
    <property type="nucleotide sequence ID" value="NZ_FNXG01000006.1"/>
</dbReference>
<evidence type="ECO:0000313" key="6">
    <source>
        <dbReference type="Proteomes" id="UP000199125"/>
    </source>
</evidence>
<dbReference type="InterPro" id="IPR023562">
    <property type="entry name" value="ClpP/TepA"/>
</dbReference>
<dbReference type="GO" id="GO:0051117">
    <property type="term" value="F:ATPase binding"/>
    <property type="evidence" value="ECO:0007669"/>
    <property type="project" value="TreeGrafter"/>
</dbReference>
<dbReference type="EMBL" id="FNXG01000006">
    <property type="protein sequence ID" value="SEI10057.1"/>
    <property type="molecule type" value="Genomic_DNA"/>
</dbReference>
<dbReference type="Pfam" id="PF00574">
    <property type="entry name" value="CLP_protease"/>
    <property type="match status" value="1"/>
</dbReference>
<feature type="compositionally biased region" description="Acidic residues" evidence="4">
    <location>
        <begin position="235"/>
        <end position="248"/>
    </location>
</feature>
<feature type="region of interest" description="Disordered" evidence="4">
    <location>
        <begin position="217"/>
        <end position="283"/>
    </location>
</feature>
<dbReference type="InterPro" id="IPR029045">
    <property type="entry name" value="ClpP/crotonase-like_dom_sf"/>
</dbReference>
<keyword evidence="1 5" id="KW-0645">Protease</keyword>
<reference evidence="6" key="1">
    <citation type="submission" date="2016-10" db="EMBL/GenBank/DDBJ databases">
        <authorList>
            <person name="Varghese N."/>
            <person name="Submissions S."/>
        </authorList>
    </citation>
    <scope>NUCLEOTIDE SEQUENCE [LARGE SCALE GENOMIC DNA]</scope>
    <source>
        <strain evidence="6">DSM 11593</strain>
    </source>
</reference>
<feature type="compositionally biased region" description="Acidic residues" evidence="4">
    <location>
        <begin position="265"/>
        <end position="280"/>
    </location>
</feature>
<dbReference type="PANTHER" id="PTHR10381:SF70">
    <property type="entry name" value="ATP-DEPENDENT CLP PROTEASE PROTEOLYTIC SUBUNIT"/>
    <property type="match status" value="1"/>
</dbReference>
<evidence type="ECO:0000256" key="3">
    <source>
        <dbReference type="ARBA" id="ARBA00022825"/>
    </source>
</evidence>
<organism evidence="5 6">
    <name type="scientific">Paracoccus alkenifer</name>
    <dbReference type="NCBI Taxonomy" id="65735"/>
    <lineage>
        <taxon>Bacteria</taxon>
        <taxon>Pseudomonadati</taxon>
        <taxon>Pseudomonadota</taxon>
        <taxon>Alphaproteobacteria</taxon>
        <taxon>Rhodobacterales</taxon>
        <taxon>Paracoccaceae</taxon>
        <taxon>Paracoccus</taxon>
    </lineage>
</organism>
<evidence type="ECO:0000256" key="2">
    <source>
        <dbReference type="ARBA" id="ARBA00022801"/>
    </source>
</evidence>
<accession>A0A1H6NB17</accession>
<dbReference type="Pfam" id="PF25209">
    <property type="entry name" value="Phage_capsid_4"/>
    <property type="match status" value="1"/>
</dbReference>
<keyword evidence="6" id="KW-1185">Reference proteome</keyword>
<gene>
    <name evidence="5" type="ORF">SAMN04488075_2864</name>
</gene>
<evidence type="ECO:0000256" key="1">
    <source>
        <dbReference type="ARBA" id="ARBA00022670"/>
    </source>
</evidence>
<dbReference type="STRING" id="65735.SAMN04488075_2864"/>
<name>A0A1H6NB17_9RHOB</name>
<sequence length="699" mass="74996">MNEILLYGTVGSSFWDEEYFTARQVREALAGISGPVTVRINSGGGIATEGQAIYTALRAHAGPVSIVIEGIAASAASLVAMAGDSITMSLGSVMMIHDPAMMWTDGRGTEDDHLHAAKGLGVLANAYAGIYAKRAGISIDAARAIMKDETYFDGHAALEAGFATAVDDDGDEIDPVAFDYRLYRRAPERLRAASAGLTRARSRSQVLAMMARPLNISGRKGHTMPKSQVTAATAADEEDVDALEEEDPEMRAEDGQDDPDARAEDDQEIEASDDDEDDEPSASASQIVAVVNMCAMHGAPDRAADFVNRGLTPKQAYAELTSKGGKKVKIDGRGPSARIMRDERDTRRAGIEGAIIARMNRDREVGGPARDYMSMTLAEMAMAGMGRRERVARGGGEQRAIEMAFSSHTTSDFPAVFENALNKRLANAYAAAQPVYRAIAERIDFTDFRPHPIAQVGDWPTLLPVEESGEIKYGTVSDKKESVALVAYARAFRITRQMMVNDDLGAIDRIINTRGRAIAAFEDATFFSMMLSGSNSDGPTLQETTRQVFNATDGTKAGTASAVNPAGIAKGYEAMRNRKGVSGESFLAVEPRILLTGPAKEFEAMQLLAPIQAAQASNVNPYVGKLTPATTPYVAGNAWYMFADPAEVPVFMYGYLQGEEGPRLRTDEPFGQQGVAYSVELDFGCGATDFRGGYKNAGA</sequence>
<evidence type="ECO:0000256" key="4">
    <source>
        <dbReference type="SAM" id="MobiDB-lite"/>
    </source>
</evidence>
<dbReference type="CDD" id="cd07016">
    <property type="entry name" value="S14_ClpP_1"/>
    <property type="match status" value="1"/>
</dbReference>
<dbReference type="SUPFAM" id="SSF52096">
    <property type="entry name" value="ClpP/crotonase"/>
    <property type="match status" value="1"/>
</dbReference>
<protein>
    <submittedName>
        <fullName evidence="5">ATP-dependent protease ClpP, protease subunit</fullName>
    </submittedName>
</protein>
<proteinExistence type="predicted"/>
<dbReference type="AlphaFoldDB" id="A0A1H6NB17"/>
<evidence type="ECO:0000313" key="5">
    <source>
        <dbReference type="EMBL" id="SEI10057.1"/>
    </source>
</evidence>
<dbReference type="NCBIfam" id="NF045542">
    <property type="entry name" value="Clp_rel_HeadMat"/>
    <property type="match status" value="1"/>
</dbReference>